<feature type="compositionally biased region" description="Pro residues" evidence="1">
    <location>
        <begin position="430"/>
        <end position="440"/>
    </location>
</feature>
<dbReference type="GO" id="GO:0005737">
    <property type="term" value="C:cytoplasm"/>
    <property type="evidence" value="ECO:0007669"/>
    <property type="project" value="TreeGrafter"/>
</dbReference>
<proteinExistence type="predicted"/>
<dbReference type="STRING" id="1051891.A0A0C3Q837"/>
<feature type="region of interest" description="Disordered" evidence="1">
    <location>
        <begin position="216"/>
        <end position="261"/>
    </location>
</feature>
<feature type="domain" description="Rho-GAP" evidence="3">
    <location>
        <begin position="739"/>
        <end position="928"/>
    </location>
</feature>
<accession>A0A0C3Q837</accession>
<feature type="compositionally biased region" description="Basic and acidic residues" evidence="1">
    <location>
        <begin position="441"/>
        <end position="455"/>
    </location>
</feature>
<feature type="compositionally biased region" description="Low complexity" evidence="1">
    <location>
        <begin position="319"/>
        <end position="330"/>
    </location>
</feature>
<protein>
    <recommendedName>
        <fullName evidence="7">Rho-GAP domain-containing protein</fullName>
    </recommendedName>
</protein>
<feature type="compositionally biased region" description="Basic and acidic residues" evidence="1">
    <location>
        <begin position="373"/>
        <end position="388"/>
    </location>
</feature>
<dbReference type="Pfam" id="PF00784">
    <property type="entry name" value="MyTH4"/>
    <property type="match status" value="1"/>
</dbReference>
<dbReference type="FunFam" id="1.10.555.10:FF:000045">
    <property type="entry name" value="RhoGAP domain containing protein"/>
    <property type="match status" value="1"/>
</dbReference>
<feature type="compositionally biased region" description="Polar residues" evidence="1">
    <location>
        <begin position="347"/>
        <end position="360"/>
    </location>
</feature>
<dbReference type="Gene3D" id="1.10.555.10">
    <property type="entry name" value="Rho GTPase activation protein"/>
    <property type="match status" value="1"/>
</dbReference>
<evidence type="ECO:0000313" key="5">
    <source>
        <dbReference type="EMBL" id="KIO25905.1"/>
    </source>
</evidence>
<dbReference type="PANTHER" id="PTHR45876:SF8">
    <property type="entry name" value="FI04035P"/>
    <property type="match status" value="1"/>
</dbReference>
<dbReference type="Gene3D" id="2.20.70.10">
    <property type="match status" value="1"/>
</dbReference>
<feature type="compositionally biased region" description="Polar residues" evidence="1">
    <location>
        <begin position="300"/>
        <end position="310"/>
    </location>
</feature>
<dbReference type="InterPro" id="IPR000198">
    <property type="entry name" value="RhoGAP_dom"/>
</dbReference>
<dbReference type="GO" id="GO:0007165">
    <property type="term" value="P:signal transduction"/>
    <property type="evidence" value="ECO:0007669"/>
    <property type="project" value="InterPro"/>
</dbReference>
<evidence type="ECO:0000259" key="4">
    <source>
        <dbReference type="PROSITE" id="PS51016"/>
    </source>
</evidence>
<organism evidence="5 6">
    <name type="scientific">Tulasnella calospora MUT 4182</name>
    <dbReference type="NCBI Taxonomy" id="1051891"/>
    <lineage>
        <taxon>Eukaryota</taxon>
        <taxon>Fungi</taxon>
        <taxon>Dikarya</taxon>
        <taxon>Basidiomycota</taxon>
        <taxon>Agaricomycotina</taxon>
        <taxon>Agaricomycetes</taxon>
        <taxon>Cantharellales</taxon>
        <taxon>Tulasnellaceae</taxon>
        <taxon>Tulasnella</taxon>
    </lineage>
</organism>
<feature type="region of interest" description="Disordered" evidence="1">
    <location>
        <begin position="1"/>
        <end position="89"/>
    </location>
</feature>
<dbReference type="OrthoDB" id="437889at2759"/>
<reference evidence="6" key="2">
    <citation type="submission" date="2015-01" db="EMBL/GenBank/DDBJ databases">
        <title>Evolutionary Origins and Diversification of the Mycorrhizal Mutualists.</title>
        <authorList>
            <consortium name="DOE Joint Genome Institute"/>
            <consortium name="Mycorrhizal Genomics Consortium"/>
            <person name="Kohler A."/>
            <person name="Kuo A."/>
            <person name="Nagy L.G."/>
            <person name="Floudas D."/>
            <person name="Copeland A."/>
            <person name="Barry K.W."/>
            <person name="Cichocki N."/>
            <person name="Veneault-Fourrey C."/>
            <person name="LaButti K."/>
            <person name="Lindquist E.A."/>
            <person name="Lipzen A."/>
            <person name="Lundell T."/>
            <person name="Morin E."/>
            <person name="Murat C."/>
            <person name="Riley R."/>
            <person name="Ohm R."/>
            <person name="Sun H."/>
            <person name="Tunlid A."/>
            <person name="Henrissat B."/>
            <person name="Grigoriev I.V."/>
            <person name="Hibbett D.S."/>
            <person name="Martin F."/>
        </authorList>
    </citation>
    <scope>NUCLEOTIDE SEQUENCE [LARGE SCALE GENOMIC DNA]</scope>
    <source>
        <strain evidence="6">MUT 4182</strain>
    </source>
</reference>
<dbReference type="HOGENOM" id="CLU_005171_2_0_1"/>
<dbReference type="InterPro" id="IPR001202">
    <property type="entry name" value="WW_dom"/>
</dbReference>
<dbReference type="SUPFAM" id="SSF48350">
    <property type="entry name" value="GTPase activation domain, GAP"/>
    <property type="match status" value="1"/>
</dbReference>
<dbReference type="InterPro" id="IPR036020">
    <property type="entry name" value="WW_dom_sf"/>
</dbReference>
<dbReference type="SUPFAM" id="SSF51045">
    <property type="entry name" value="WW domain"/>
    <property type="match status" value="1"/>
</dbReference>
<evidence type="ECO:0000313" key="6">
    <source>
        <dbReference type="Proteomes" id="UP000054248"/>
    </source>
</evidence>
<feature type="domain" description="WW" evidence="2">
    <location>
        <begin position="157"/>
        <end position="185"/>
    </location>
</feature>
<evidence type="ECO:0000256" key="1">
    <source>
        <dbReference type="SAM" id="MobiDB-lite"/>
    </source>
</evidence>
<name>A0A0C3Q837_9AGAM</name>
<feature type="region of interest" description="Disordered" evidence="1">
    <location>
        <begin position="416"/>
        <end position="487"/>
    </location>
</feature>
<dbReference type="PROSITE" id="PS01159">
    <property type="entry name" value="WW_DOMAIN_1"/>
    <property type="match status" value="2"/>
</dbReference>
<gene>
    <name evidence="5" type="ORF">M407DRAFT_24758</name>
</gene>
<dbReference type="GO" id="GO:0005096">
    <property type="term" value="F:GTPase activator activity"/>
    <property type="evidence" value="ECO:0007669"/>
    <property type="project" value="TreeGrafter"/>
</dbReference>
<dbReference type="PROSITE" id="PS50238">
    <property type="entry name" value="RHOGAP"/>
    <property type="match status" value="1"/>
</dbReference>
<dbReference type="GO" id="GO:0005856">
    <property type="term" value="C:cytoskeleton"/>
    <property type="evidence" value="ECO:0007669"/>
    <property type="project" value="InterPro"/>
</dbReference>
<dbReference type="SMART" id="SM00324">
    <property type="entry name" value="RhoGAP"/>
    <property type="match status" value="1"/>
</dbReference>
<feature type="domain" description="MyTH4" evidence="4">
    <location>
        <begin position="552"/>
        <end position="728"/>
    </location>
</feature>
<dbReference type="PROSITE" id="PS50020">
    <property type="entry name" value="WW_DOMAIN_2"/>
    <property type="match status" value="1"/>
</dbReference>
<dbReference type="Gene3D" id="1.25.40.530">
    <property type="entry name" value="MyTH4 domain"/>
    <property type="match status" value="1"/>
</dbReference>
<dbReference type="InterPro" id="IPR000857">
    <property type="entry name" value="MyTH4_dom"/>
</dbReference>
<evidence type="ECO:0000259" key="3">
    <source>
        <dbReference type="PROSITE" id="PS50238"/>
    </source>
</evidence>
<feature type="compositionally biased region" description="Low complexity" evidence="1">
    <location>
        <begin position="389"/>
        <end position="398"/>
    </location>
</feature>
<feature type="region of interest" description="Disordered" evidence="1">
    <location>
        <begin position="940"/>
        <end position="961"/>
    </location>
</feature>
<feature type="compositionally biased region" description="Basic and acidic residues" evidence="1">
    <location>
        <begin position="60"/>
        <end position="70"/>
    </location>
</feature>
<keyword evidence="6" id="KW-1185">Reference proteome</keyword>
<dbReference type="Pfam" id="PF00620">
    <property type="entry name" value="RhoGAP"/>
    <property type="match status" value="1"/>
</dbReference>
<dbReference type="EMBL" id="KN823033">
    <property type="protein sequence ID" value="KIO25905.1"/>
    <property type="molecule type" value="Genomic_DNA"/>
</dbReference>
<dbReference type="AlphaFoldDB" id="A0A0C3Q837"/>
<feature type="compositionally biased region" description="Low complexity" evidence="1">
    <location>
        <begin position="13"/>
        <end position="30"/>
    </location>
</feature>
<dbReference type="InterPro" id="IPR038185">
    <property type="entry name" value="MyTH4_dom_sf"/>
</dbReference>
<reference evidence="5 6" key="1">
    <citation type="submission" date="2014-04" db="EMBL/GenBank/DDBJ databases">
        <authorList>
            <consortium name="DOE Joint Genome Institute"/>
            <person name="Kuo A."/>
            <person name="Girlanda M."/>
            <person name="Perotto S."/>
            <person name="Kohler A."/>
            <person name="Nagy L.G."/>
            <person name="Floudas D."/>
            <person name="Copeland A."/>
            <person name="Barry K.W."/>
            <person name="Cichocki N."/>
            <person name="Veneault-Fourrey C."/>
            <person name="LaButti K."/>
            <person name="Lindquist E.A."/>
            <person name="Lipzen A."/>
            <person name="Lundell T."/>
            <person name="Morin E."/>
            <person name="Murat C."/>
            <person name="Sun H."/>
            <person name="Tunlid A."/>
            <person name="Henrissat B."/>
            <person name="Grigoriev I.V."/>
            <person name="Hibbett D.S."/>
            <person name="Martin F."/>
            <person name="Nordberg H.P."/>
            <person name="Cantor M.N."/>
            <person name="Hua S.X."/>
        </authorList>
    </citation>
    <scope>NUCLEOTIDE SEQUENCE [LARGE SCALE GENOMIC DNA]</scope>
    <source>
        <strain evidence="5 6">MUT 4182</strain>
    </source>
</reference>
<dbReference type="SMART" id="SM00139">
    <property type="entry name" value="MyTH4"/>
    <property type="match status" value="1"/>
</dbReference>
<feature type="compositionally biased region" description="Basic and acidic residues" evidence="1">
    <location>
        <begin position="236"/>
        <end position="246"/>
    </location>
</feature>
<feature type="region of interest" description="Disordered" evidence="1">
    <location>
        <begin position="290"/>
        <end position="403"/>
    </location>
</feature>
<evidence type="ECO:0008006" key="7">
    <source>
        <dbReference type="Google" id="ProtNLM"/>
    </source>
</evidence>
<sequence length="961" mass="105002">MSLAAPTRPLPSSPNSRSSDIPSRSNSIASPSRKGEKHRTNSNRSSPLRGAEGDSTSDYSRVDREKDKAARRLSGQLTGDPGPSNASISGASARAGFSVNLNDVPQETVTWGSNFWVTIQDPMTSAIFYACPSTGQTSWEPPTETFLMPINDDGHWWELADESRGGTPYYYHTKTGETQWTRPDGFVIPLGIIQTTTSLGRRLSQNTFGRSTQVRNSVVGEMSESRRASLSRRSRSHGDYEGRILEEDQVDLGDTEHHRPMNGLMRRASNEYVTFPPVTKSALLSRINPTPLSAIPASPDVSTTASSPTSLRRRQGTVSSESTTENLNESGGNSTPSPRRPGGVLNRSVTSPAAVTTAQSLGGAAEELIASTAKEERKRSKGKEKERSASPSLSPSKSQRIQFPSVTSPIARALKDAAGAPPSPKRGLPAVPPVQDPIPPPKEKGSWRQRRDTEKSTASGVNGKDISHPVPDPEAAKKMAPLKARGGKPILVDEDELPSARLSTGDHKILPRPLAADIEQFAVADFAKRYFSTHKTGLIFKRRVPVEQMMSWQKGPLQAPLLVLNRSLHKDAVKCFKVIQKVMGDRDREKPVAVKDSGTPNSSLGPAAGKEAFGIGSVLEEERWMLTEGLAHGELRDEIYCQVVKQLSNNPSPESSFHGWQLLCVLLFTFPPSKNLEAYLRSFMQERLTHTESRIDIMAKYCVSRLAVISKKGPRPKPPTIQEIESAADAAFNPSTFGESLESIMRLQLRTYPDSKVPIILPFLADSIIALGGSKREGIFRIPGDGEAVMEMKVRIDKGHYNLQGIDDPHVPASLLKMWLRELQEPLIPLEQYNECIQAAEDADEVIRIVKGLPTINRRVLLFVISFLQLFLPETVTSVTKMGSPSLALVLAPNIIRCESDSVAVVLANSKFEHMFVHNLLVHLKCHKIDPDYIPTHGIGGSSATGASTGRPKSSHRRAAT</sequence>
<dbReference type="PANTHER" id="PTHR45876">
    <property type="entry name" value="FI04035P"/>
    <property type="match status" value="1"/>
</dbReference>
<dbReference type="InterPro" id="IPR008936">
    <property type="entry name" value="Rho_GTPase_activation_prot"/>
</dbReference>
<evidence type="ECO:0000259" key="2">
    <source>
        <dbReference type="PROSITE" id="PS50020"/>
    </source>
</evidence>
<dbReference type="CDD" id="cd00201">
    <property type="entry name" value="WW"/>
    <property type="match status" value="1"/>
</dbReference>
<dbReference type="PROSITE" id="PS51016">
    <property type="entry name" value="MYTH4"/>
    <property type="match status" value="1"/>
</dbReference>
<dbReference type="Proteomes" id="UP000054248">
    <property type="component" value="Unassembled WGS sequence"/>
</dbReference>